<dbReference type="EMBL" id="LAZR01037387">
    <property type="protein sequence ID" value="KKL22348.1"/>
    <property type="molecule type" value="Genomic_DNA"/>
</dbReference>
<organism evidence="1">
    <name type="scientific">marine sediment metagenome</name>
    <dbReference type="NCBI Taxonomy" id="412755"/>
    <lineage>
        <taxon>unclassified sequences</taxon>
        <taxon>metagenomes</taxon>
        <taxon>ecological metagenomes</taxon>
    </lineage>
</organism>
<gene>
    <name evidence="1" type="ORF">LCGC14_2436310</name>
</gene>
<dbReference type="AlphaFoldDB" id="A0A0F9EED1"/>
<reference evidence="1" key="1">
    <citation type="journal article" date="2015" name="Nature">
        <title>Complex archaea that bridge the gap between prokaryotes and eukaryotes.</title>
        <authorList>
            <person name="Spang A."/>
            <person name="Saw J.H."/>
            <person name="Jorgensen S.L."/>
            <person name="Zaremba-Niedzwiedzka K."/>
            <person name="Martijn J."/>
            <person name="Lind A.E."/>
            <person name="van Eijk R."/>
            <person name="Schleper C."/>
            <person name="Guy L."/>
            <person name="Ettema T.J."/>
        </authorList>
    </citation>
    <scope>NUCLEOTIDE SEQUENCE</scope>
</reference>
<name>A0A0F9EED1_9ZZZZ</name>
<evidence type="ECO:0000313" key="1">
    <source>
        <dbReference type="EMBL" id="KKL22348.1"/>
    </source>
</evidence>
<sequence>MDARFPDGSRELLEGVELPEALAAAEEALERGADEVTLYNVERRKTLEDRMAAIEAKINQLKARAAPTEGETE</sequence>
<protein>
    <submittedName>
        <fullName evidence="1">Uncharacterized protein</fullName>
    </submittedName>
</protein>
<accession>A0A0F9EED1</accession>
<proteinExistence type="predicted"/>
<comment type="caution">
    <text evidence="1">The sequence shown here is derived from an EMBL/GenBank/DDBJ whole genome shotgun (WGS) entry which is preliminary data.</text>
</comment>